<proteinExistence type="predicted"/>
<dbReference type="PANTHER" id="PTHR45815">
    <property type="entry name" value="PROTEIN DISULFIDE-ISOMERASE A6"/>
    <property type="match status" value="1"/>
</dbReference>
<gene>
    <name evidence="3" type="ORF">M0812_07930</name>
</gene>
<dbReference type="AlphaFoldDB" id="A0AAV8A4A9"/>
<dbReference type="GO" id="GO:0034976">
    <property type="term" value="P:response to endoplasmic reticulum stress"/>
    <property type="evidence" value="ECO:0007669"/>
    <property type="project" value="TreeGrafter"/>
</dbReference>
<accession>A0AAV8A4A9</accession>
<dbReference type="InterPro" id="IPR013766">
    <property type="entry name" value="Thioredoxin_domain"/>
</dbReference>
<dbReference type="GO" id="GO:0005788">
    <property type="term" value="C:endoplasmic reticulum lumen"/>
    <property type="evidence" value="ECO:0007669"/>
    <property type="project" value="TreeGrafter"/>
</dbReference>
<sequence>MNKLLTATLFFAILFCCFCQEETENKEMSDVVKLTKDNFDKKVSKGSWFIKFYSESCRHCQLMAEEFEYSATNLKNKINFGSVLATEEEELSRRFRIMSYPTLLFFYNGEEFQKFRGERTSDGMTNFVLKTEKRAEKQSNKNDDWDISEL</sequence>
<dbReference type="Proteomes" id="UP001146793">
    <property type="component" value="Unassembled WGS sequence"/>
</dbReference>
<dbReference type="EMBL" id="JANTQA010000018">
    <property type="protein sequence ID" value="KAJ3446935.1"/>
    <property type="molecule type" value="Genomic_DNA"/>
</dbReference>
<feature type="signal peptide" evidence="1">
    <location>
        <begin position="1"/>
        <end position="19"/>
    </location>
</feature>
<dbReference type="SUPFAM" id="SSF52833">
    <property type="entry name" value="Thioredoxin-like"/>
    <property type="match status" value="1"/>
</dbReference>
<dbReference type="CDD" id="cd02961">
    <property type="entry name" value="PDI_a_family"/>
    <property type="match status" value="1"/>
</dbReference>
<evidence type="ECO:0000313" key="3">
    <source>
        <dbReference type="EMBL" id="KAJ3446935.1"/>
    </source>
</evidence>
<dbReference type="Gene3D" id="3.40.30.10">
    <property type="entry name" value="Glutaredoxin"/>
    <property type="match status" value="1"/>
</dbReference>
<feature type="chain" id="PRO_5043664333" evidence="1">
    <location>
        <begin position="20"/>
        <end position="150"/>
    </location>
</feature>
<comment type="caution">
    <text evidence="3">The sequence shown here is derived from an EMBL/GenBank/DDBJ whole genome shotgun (WGS) entry which is preliminary data.</text>
</comment>
<name>A0AAV8A4A9_9EUKA</name>
<evidence type="ECO:0000256" key="1">
    <source>
        <dbReference type="SAM" id="SignalP"/>
    </source>
</evidence>
<organism evidence="3 4">
    <name type="scientific">Anaeramoeba flamelloides</name>
    <dbReference type="NCBI Taxonomy" id="1746091"/>
    <lineage>
        <taxon>Eukaryota</taxon>
        <taxon>Metamonada</taxon>
        <taxon>Anaeramoebidae</taxon>
        <taxon>Anaeramoeba</taxon>
    </lineage>
</organism>
<dbReference type="GO" id="GO:0015035">
    <property type="term" value="F:protein-disulfide reductase activity"/>
    <property type="evidence" value="ECO:0007669"/>
    <property type="project" value="TreeGrafter"/>
</dbReference>
<evidence type="ECO:0000313" key="4">
    <source>
        <dbReference type="Proteomes" id="UP001146793"/>
    </source>
</evidence>
<reference evidence="3" key="1">
    <citation type="submission" date="2022-08" db="EMBL/GenBank/DDBJ databases">
        <title>Novel sulphate-reducing endosymbionts in the free-living metamonad Anaeramoeba.</title>
        <authorList>
            <person name="Jerlstrom-Hultqvist J."/>
            <person name="Cepicka I."/>
            <person name="Gallot-Lavallee L."/>
            <person name="Salas-Leiva D."/>
            <person name="Curtis B.A."/>
            <person name="Zahonova K."/>
            <person name="Pipaliya S."/>
            <person name="Dacks J."/>
            <person name="Roger A.J."/>
        </authorList>
    </citation>
    <scope>NUCLEOTIDE SEQUENCE</scope>
    <source>
        <strain evidence="3">Busselton2</strain>
    </source>
</reference>
<keyword evidence="1" id="KW-0732">Signal</keyword>
<dbReference type="PANTHER" id="PTHR45815:SF3">
    <property type="entry name" value="PROTEIN DISULFIDE-ISOMERASE A6"/>
    <property type="match status" value="1"/>
</dbReference>
<evidence type="ECO:0000259" key="2">
    <source>
        <dbReference type="Pfam" id="PF00085"/>
    </source>
</evidence>
<dbReference type="InterPro" id="IPR036249">
    <property type="entry name" value="Thioredoxin-like_sf"/>
</dbReference>
<feature type="domain" description="Thioredoxin" evidence="2">
    <location>
        <begin position="31"/>
        <end position="128"/>
    </location>
</feature>
<protein>
    <submittedName>
        <fullName evidence="3">Protein disulfide-isomerase a6</fullName>
    </submittedName>
</protein>
<dbReference type="Pfam" id="PF00085">
    <property type="entry name" value="Thioredoxin"/>
    <property type="match status" value="1"/>
</dbReference>